<organism evidence="2 3">
    <name type="scientific">bacterium (Candidatus Blackallbacteria) CG17_big_fil_post_rev_8_21_14_2_50_48_46</name>
    <dbReference type="NCBI Taxonomy" id="2014261"/>
    <lineage>
        <taxon>Bacteria</taxon>
        <taxon>Candidatus Blackallbacteria</taxon>
    </lineage>
</organism>
<sequence length="111" mass="12523">MTEYCVVYITAGSLEQAQQLADALVQENLAACVNRVGPVHSTYRWMGQICNDEEYLLIIKTRQKCLPELTQRVQALHSYEVPEIIALPILGGLTAYLDWIQAQTEEPAENE</sequence>
<dbReference type="InterPro" id="IPR015867">
    <property type="entry name" value="N-reg_PII/ATP_PRibTrfase_C"/>
</dbReference>
<name>A0A2M7G0U3_9BACT</name>
<dbReference type="PANTHER" id="PTHR23419">
    <property type="entry name" value="DIVALENT CATION TOLERANCE CUTA-RELATED"/>
    <property type="match status" value="1"/>
</dbReference>
<dbReference type="Pfam" id="PF03091">
    <property type="entry name" value="CutA1"/>
    <property type="match status" value="1"/>
</dbReference>
<dbReference type="Proteomes" id="UP000231019">
    <property type="component" value="Unassembled WGS sequence"/>
</dbReference>
<dbReference type="InterPro" id="IPR011322">
    <property type="entry name" value="N-reg_PII-like_a/b"/>
</dbReference>
<protein>
    <submittedName>
        <fullName evidence="2">Divalent-cation tolerance protein CutA</fullName>
    </submittedName>
</protein>
<dbReference type="PANTHER" id="PTHR23419:SF8">
    <property type="entry name" value="FI09726P"/>
    <property type="match status" value="1"/>
</dbReference>
<gene>
    <name evidence="2" type="ORF">COW36_18150</name>
</gene>
<dbReference type="AlphaFoldDB" id="A0A2M7G0U3"/>
<evidence type="ECO:0000256" key="1">
    <source>
        <dbReference type="ARBA" id="ARBA00010169"/>
    </source>
</evidence>
<evidence type="ECO:0000313" key="3">
    <source>
        <dbReference type="Proteomes" id="UP000231019"/>
    </source>
</evidence>
<proteinExistence type="inferred from homology"/>
<dbReference type="GO" id="GO:0005507">
    <property type="term" value="F:copper ion binding"/>
    <property type="evidence" value="ECO:0007669"/>
    <property type="project" value="TreeGrafter"/>
</dbReference>
<dbReference type="GO" id="GO:0010038">
    <property type="term" value="P:response to metal ion"/>
    <property type="evidence" value="ECO:0007669"/>
    <property type="project" value="InterPro"/>
</dbReference>
<comment type="caution">
    <text evidence="2">The sequence shown here is derived from an EMBL/GenBank/DDBJ whole genome shotgun (WGS) entry which is preliminary data.</text>
</comment>
<evidence type="ECO:0000313" key="2">
    <source>
        <dbReference type="EMBL" id="PIW15338.1"/>
    </source>
</evidence>
<dbReference type="EMBL" id="PFFQ01000053">
    <property type="protein sequence ID" value="PIW15338.1"/>
    <property type="molecule type" value="Genomic_DNA"/>
</dbReference>
<comment type="similarity">
    <text evidence="1">Belongs to the CutA family.</text>
</comment>
<dbReference type="SUPFAM" id="SSF54913">
    <property type="entry name" value="GlnB-like"/>
    <property type="match status" value="1"/>
</dbReference>
<accession>A0A2M7G0U3</accession>
<dbReference type="Gene3D" id="3.30.70.120">
    <property type="match status" value="1"/>
</dbReference>
<dbReference type="InterPro" id="IPR004323">
    <property type="entry name" value="Ion_tolerance_CutA"/>
</dbReference>
<reference evidence="2 3" key="1">
    <citation type="submission" date="2017-09" db="EMBL/GenBank/DDBJ databases">
        <title>Depth-based differentiation of microbial function through sediment-hosted aquifers and enrichment of novel symbionts in the deep terrestrial subsurface.</title>
        <authorList>
            <person name="Probst A.J."/>
            <person name="Ladd B."/>
            <person name="Jarett J.K."/>
            <person name="Geller-Mcgrath D.E."/>
            <person name="Sieber C.M."/>
            <person name="Emerson J.B."/>
            <person name="Anantharaman K."/>
            <person name="Thomas B.C."/>
            <person name="Malmstrom R."/>
            <person name="Stieglmeier M."/>
            <person name="Klingl A."/>
            <person name="Woyke T."/>
            <person name="Ryan C.M."/>
            <person name="Banfield J.F."/>
        </authorList>
    </citation>
    <scope>NUCLEOTIDE SEQUENCE [LARGE SCALE GENOMIC DNA]</scope>
    <source>
        <strain evidence="2">CG17_big_fil_post_rev_8_21_14_2_50_48_46</strain>
    </source>
</reference>